<comment type="caution">
    <text evidence="7">The sequence shown here is derived from an EMBL/GenBank/DDBJ whole genome shotgun (WGS) entry which is preliminary data.</text>
</comment>
<keyword evidence="4" id="KW-0472">Membrane</keyword>
<feature type="coiled-coil region" evidence="2">
    <location>
        <begin position="1967"/>
        <end position="1994"/>
    </location>
</feature>
<dbReference type="PROSITE" id="PS50096">
    <property type="entry name" value="IQ"/>
    <property type="match status" value="1"/>
</dbReference>
<feature type="region of interest" description="Disordered" evidence="3">
    <location>
        <begin position="1145"/>
        <end position="1212"/>
    </location>
</feature>
<feature type="compositionally biased region" description="Basic and acidic residues" evidence="3">
    <location>
        <begin position="110"/>
        <end position="125"/>
    </location>
</feature>
<reference evidence="7" key="1">
    <citation type="submission" date="2021-02" db="EMBL/GenBank/DDBJ databases">
        <authorList>
            <person name="Nowell W R."/>
        </authorList>
    </citation>
    <scope>NUCLEOTIDE SEQUENCE</scope>
</reference>
<feature type="compositionally biased region" description="Gly residues" evidence="3">
    <location>
        <begin position="1639"/>
        <end position="1650"/>
    </location>
</feature>
<dbReference type="PANTHER" id="PTHR46298:SF1">
    <property type="entry name" value="ANDROGLOBIN"/>
    <property type="match status" value="1"/>
</dbReference>
<dbReference type="InterPro" id="IPR053033">
    <property type="entry name" value="Androglobin-like"/>
</dbReference>
<feature type="compositionally biased region" description="Basic and acidic residues" evidence="3">
    <location>
        <begin position="73"/>
        <end position="83"/>
    </location>
</feature>
<dbReference type="InterPro" id="IPR054094">
    <property type="entry name" value="Androglobin_IV"/>
</dbReference>
<dbReference type="Pfam" id="PF00648">
    <property type="entry name" value="Peptidase_C2"/>
    <property type="match status" value="1"/>
</dbReference>
<dbReference type="Proteomes" id="UP000663823">
    <property type="component" value="Unassembled WGS sequence"/>
</dbReference>
<feature type="region of interest" description="Disordered" evidence="3">
    <location>
        <begin position="107"/>
        <end position="144"/>
    </location>
</feature>
<evidence type="ECO:0000259" key="6">
    <source>
        <dbReference type="PROSITE" id="PS52042"/>
    </source>
</evidence>
<feature type="compositionally biased region" description="Gly residues" evidence="3">
    <location>
        <begin position="1664"/>
        <end position="1676"/>
    </location>
</feature>
<feature type="compositionally biased region" description="Low complexity" evidence="3">
    <location>
        <begin position="55"/>
        <end position="65"/>
    </location>
</feature>
<evidence type="ECO:0008006" key="9">
    <source>
        <dbReference type="Google" id="ProtNLM"/>
    </source>
</evidence>
<dbReference type="InterPro" id="IPR054095">
    <property type="entry name" value="Androglobin_V"/>
</dbReference>
<feature type="compositionally biased region" description="Polar residues" evidence="3">
    <location>
        <begin position="1201"/>
        <end position="1212"/>
    </location>
</feature>
<feature type="region of interest" description="Disordered" evidence="3">
    <location>
        <begin position="1755"/>
        <end position="1867"/>
    </location>
</feature>
<feature type="region of interest" description="Disordered" evidence="3">
    <location>
        <begin position="666"/>
        <end position="761"/>
    </location>
</feature>
<feature type="compositionally biased region" description="Low complexity" evidence="3">
    <location>
        <begin position="1166"/>
        <end position="1178"/>
    </location>
</feature>
<keyword evidence="4" id="KW-1133">Transmembrane helix</keyword>
<feature type="region of interest" description="Disordered" evidence="3">
    <location>
        <begin position="816"/>
        <end position="842"/>
    </location>
</feature>
<feature type="compositionally biased region" description="Polar residues" evidence="3">
    <location>
        <begin position="833"/>
        <end position="842"/>
    </location>
</feature>
<evidence type="ECO:0000256" key="2">
    <source>
        <dbReference type="SAM" id="Coils"/>
    </source>
</evidence>
<dbReference type="Pfam" id="PF22068">
    <property type="entry name" value="Androglobin_II"/>
    <property type="match status" value="1"/>
</dbReference>
<feature type="compositionally biased region" description="Polar residues" evidence="3">
    <location>
        <begin position="367"/>
        <end position="381"/>
    </location>
</feature>
<dbReference type="InterPro" id="IPR057249">
    <property type="entry name" value="Globin_CP_ADGB"/>
</dbReference>
<protein>
    <recommendedName>
        <fullName evidence="9">Androglobin</fullName>
    </recommendedName>
</protein>
<keyword evidence="4" id="KW-0812">Transmembrane</keyword>
<evidence type="ECO:0000259" key="5">
    <source>
        <dbReference type="PROSITE" id="PS50203"/>
    </source>
</evidence>
<proteinExistence type="predicted"/>
<feature type="region of interest" description="Disordered" evidence="3">
    <location>
        <begin position="618"/>
        <end position="654"/>
    </location>
</feature>
<feature type="compositionally biased region" description="Basic and acidic residues" evidence="3">
    <location>
        <begin position="414"/>
        <end position="433"/>
    </location>
</feature>
<feature type="compositionally biased region" description="Acidic residues" evidence="3">
    <location>
        <begin position="636"/>
        <end position="648"/>
    </location>
</feature>
<feature type="region of interest" description="Disordered" evidence="3">
    <location>
        <begin position="884"/>
        <end position="942"/>
    </location>
</feature>
<evidence type="ECO:0000256" key="3">
    <source>
        <dbReference type="SAM" id="MobiDB-lite"/>
    </source>
</evidence>
<dbReference type="InterPro" id="IPR054093">
    <property type="entry name" value="Androglobin_II"/>
</dbReference>
<feature type="compositionally biased region" description="Low complexity" evidence="3">
    <location>
        <begin position="1787"/>
        <end position="1809"/>
    </location>
</feature>
<feature type="compositionally biased region" description="Low complexity" evidence="3">
    <location>
        <begin position="1549"/>
        <end position="1560"/>
    </location>
</feature>
<dbReference type="PROSITE" id="PS50203">
    <property type="entry name" value="CALPAIN_CAT"/>
    <property type="match status" value="1"/>
</dbReference>
<feature type="region of interest" description="Disordered" evidence="3">
    <location>
        <begin position="367"/>
        <end position="486"/>
    </location>
</feature>
<accession>A0A818JPI1</accession>
<feature type="compositionally biased region" description="Polar residues" evidence="3">
    <location>
        <begin position="732"/>
        <end position="748"/>
    </location>
</feature>
<feature type="compositionally biased region" description="Polar residues" evidence="3">
    <location>
        <begin position="1838"/>
        <end position="1849"/>
    </location>
</feature>
<sequence length="2435" mass="271544">MEREDVTRRYSVVSKLAHYSSKFKLDDNGQYSMPPPHKQSPVHSRNDQRRSIVYATLNTTTASKTTGGGVAHTRGDQALRPIENRKSRYSPLWPEWNEADVNAESWDIGSGKKKDAGTSKARVDVKSASSAGTHGFEDPEGKVELPPTLKVDQWKRPIDFLPSDKAPVIVDPDLGMLNFDLVTPNEHLHYSETMRNIIGQITALWDICRQERKTSNTTPEYTTETNPAVLSGRTWRPWEHIYALNKVSRQPFITPYNPAGKYVVRLFFLGTWRKIIVDDIIPFDSKNRCLLPQTSLSYELWPMLLSKALLKIIVLDFRSSSTYSEYNETSIIHLLTGWLPEPIPLKYTHATKVWDFLRNDRSNRLVTENDSGINKTEQQPSSPLPVFGPVPLFKWPDTKSDSSDESLLLNDQSGHPDDIGTESMTKKSDDKSAKKGGAPASLAASKDAGAKSATGKETRTGGGPIAGASKDAKKLGGVGRGVTADDQGTLVDDQTIPEAPKMIVFATIPHLEPTRISSYGETADRSERLRRYNLNDTFSTSMYLTCIRDLPLEPPPPPEYVPAWKLIRPKKPKVLPHAEPVVPQEPKPDRWIEIASPYINYPSASTLNMNVHTPAPGVTSRLSHSATHSTAADVPEIIEVDEEGDIESGESKPEIDIDVIQDELMSPNKEPNAFGTPETPDESVRGPGSRLKREKSADKSKINRKLAGSKLDMAGTKLSSDAVSVKSRGAESEQNLTPLDTHGTINNIDHQDSQSKINDAHSHSNIIQPIKKSYITPKIWMDFDDFCSCFTSIVVYHNPRGYPHTDKRTDIKFATSQQPSVASAIKDKKKESNQPVTQQLPNLQDEKSPLYLFVDSTRERLDKNIELIVGLTSLSRWLESGSTEGVSSLGATLPTTNEKVGRGAGVSTDKTSSEISPIRGAGGRRRTSTMETLPQTPGPHVSLQDGSIVEMSQKEIIPQPSSLIAEIYSWKSPSVGQPILRLHTTTTKASFLSLPPGRHVLKFSVTCPLGYHLQVMSDTNELILGDEDQLLSKIISVPEDAEFITCAEELFHAFDDAVQNFNDMDQQDVKLNELFRSYCEYAAPYFNLTIQTCWNVFNQALYSTLRIICNGYGQPLNAETQFAWRCFTNDLITPDIMGVYEARRPSTSGVSRNSARASNAPGAGGTATATTGAPATSKKGGGGGGGGGKDKSTDDKAASKQPAQLNTSLSTAEFQEESIPDWLSHDLSINEMESIINIQKVARGFLQRRLLLARTPGTEKNFLTQRALQSTMTILKAEAPKSALTLFSTQQLIQCFPFGKDDWNMVSHKDYGGQYPEQPANTWFTIFREIFYVTEEGFVSGKFLAHVQNSLLRVINNDTYDEMTLVFNRLAPSMFTKNKFGYTFFAEGISFDQPIPTGRFRLRLLTSYTHLPEPRVVDQITSSFITKEIKDYYVPNKQQTICRYRVTVADDVNQTGRNFHLASIQFSTSKSDVLIRLTILNNNDEVVSVEGKGSVVLPAFLFMRDVTNVASNIAQALPLTQPLSRPPSKTGGTTKKDSNKPAAGNTHRGSVVESSTVGSGRSDKDRSGSDKRSRSSSRTGIMADEEEKFHKYVIQVTVLRKTWPLTPTQWQFVEQLKEQEKNELKIFNRQPSANKMDGTTGGGTGAGGKRAGQPSTSSTAAAGKGKGAAASGGAGKTGTTTSGRPGTGKGGAEKTIDTSKPHWILRVVSDGDKADELTIKKDTERNEELINMKKAWETFEAGRAQKAMKTRQKFLDSLQPKVEERPSSGTLDGTIKRPESRAGEEPSSTTTTISTTATATEQQQVAKQTSPATGPTTKKSASSAGNKKVAAKEDASKQVESISAQQELTLPQPVVDEPLLNQPPPAKPKIILPPLDVKPFIKHKMLSDEPIVLDPLFEQEDIRRRHAEFLEYAKYADEIRQYREEDHHNRYKEKIRQLEEYVDLQAKIDQSRRTINEPREAFRQRFLEVERKRLAELAAQEQELIAAAEKAKAAAAPAKDKCSGRWQVIDNLNIKLTLDWQILSEINLVVIEFRTNLVVKGFWYGFGFSSSPDKPTIGLVYALRWSENDTEVFWDIYNVTESNVIIVKQNDTSSLVTFQRLSSSGLLTVRSTIDITSFIIEQQCFYFVYMRGRFSGDIPLIPDEILFNRSLCLTCQRSESTSTNNNPTIEEVTTDLTIIHNTTIESIYNYTNKNIRLFDENISTSTSSQSSLSNYRIEYKFFWFGRILNRLWYNDYFNLTSLLSQNLRLDLQNLFLFLINHNSSYSFLCNQFELYSVQSGSILFASNISLISSLSENQTINTIEKLIKTVNNAKDFHLNFDLSAHHIKRANDILEIDVLFERFSRPVNGDLLQKVETDSTLHLLLGCIISTSCLIILTTTILCLYGYYKCRRRQFRLFTERETLKFKHDTNSYTWLGQQPSISSSSPYLIQSTSI</sequence>
<feature type="compositionally biased region" description="Polar residues" evidence="3">
    <location>
        <begin position="620"/>
        <end position="630"/>
    </location>
</feature>
<evidence type="ECO:0000313" key="7">
    <source>
        <dbReference type="EMBL" id="CAF3546340.1"/>
    </source>
</evidence>
<dbReference type="InterPro" id="IPR001300">
    <property type="entry name" value="Peptidase_C2_calpain_cat"/>
</dbReference>
<dbReference type="EMBL" id="CAJOAX010000236">
    <property type="protein sequence ID" value="CAF3546340.1"/>
    <property type="molecule type" value="Genomic_DNA"/>
</dbReference>
<feature type="compositionally biased region" description="Basic and acidic residues" evidence="3">
    <location>
        <begin position="1188"/>
        <end position="1198"/>
    </location>
</feature>
<dbReference type="CDD" id="cd22307">
    <property type="entry name" value="Adgb_C_mid-like"/>
    <property type="match status" value="1"/>
</dbReference>
<dbReference type="SMART" id="SM00230">
    <property type="entry name" value="CysPc"/>
    <property type="match status" value="1"/>
</dbReference>
<evidence type="ECO:0000313" key="8">
    <source>
        <dbReference type="Proteomes" id="UP000663823"/>
    </source>
</evidence>
<feature type="compositionally biased region" description="Basic and acidic residues" evidence="3">
    <location>
        <begin position="749"/>
        <end position="761"/>
    </location>
</feature>
<feature type="region of interest" description="Disordered" evidence="3">
    <location>
        <begin position="1520"/>
        <end position="1582"/>
    </location>
</feature>
<dbReference type="InterPro" id="IPR038765">
    <property type="entry name" value="Papain-like_cys_pep_sf"/>
</dbReference>
<feature type="domain" description="Calpain catalytic" evidence="5">
    <location>
        <begin position="228"/>
        <end position="346"/>
    </location>
</feature>
<dbReference type="Pfam" id="PF22069">
    <property type="entry name" value="Androglobin_IV"/>
    <property type="match status" value="1"/>
</dbReference>
<evidence type="ECO:0000256" key="4">
    <source>
        <dbReference type="SAM" id="Phobius"/>
    </source>
</evidence>
<dbReference type="GO" id="GO:0006508">
    <property type="term" value="P:proteolysis"/>
    <property type="evidence" value="ECO:0007669"/>
    <property type="project" value="InterPro"/>
</dbReference>
<organism evidence="7 8">
    <name type="scientific">Rotaria sordida</name>
    <dbReference type="NCBI Taxonomy" id="392033"/>
    <lineage>
        <taxon>Eukaryota</taxon>
        <taxon>Metazoa</taxon>
        <taxon>Spiralia</taxon>
        <taxon>Gnathifera</taxon>
        <taxon>Rotifera</taxon>
        <taxon>Eurotatoria</taxon>
        <taxon>Bdelloidea</taxon>
        <taxon>Philodinida</taxon>
        <taxon>Philodinidae</taxon>
        <taxon>Rotaria</taxon>
    </lineage>
</organism>
<dbReference type="PROSITE" id="PS52042">
    <property type="entry name" value="GLOBIN_CP_ADGB"/>
    <property type="match status" value="1"/>
</dbReference>
<feature type="domain" description="Globin" evidence="6">
    <location>
        <begin position="1015"/>
        <end position="1293"/>
    </location>
</feature>
<feature type="compositionally biased region" description="Basic and acidic residues" evidence="3">
    <location>
        <begin position="1561"/>
        <end position="1573"/>
    </location>
</feature>
<feature type="compositionally biased region" description="Polar residues" evidence="3">
    <location>
        <begin position="884"/>
        <end position="898"/>
    </location>
</feature>
<dbReference type="SUPFAM" id="SSF54001">
    <property type="entry name" value="Cysteine proteinases"/>
    <property type="match status" value="1"/>
</dbReference>
<feature type="compositionally biased region" description="Polar residues" evidence="3">
    <location>
        <begin position="1810"/>
        <end position="1825"/>
    </location>
</feature>
<name>A0A818JPI1_9BILA</name>
<feature type="region of interest" description="Disordered" evidence="3">
    <location>
        <begin position="25"/>
        <end position="83"/>
    </location>
</feature>
<dbReference type="PANTHER" id="PTHR46298">
    <property type="entry name" value="ANDROGLOBIN"/>
    <property type="match status" value="1"/>
</dbReference>
<feature type="compositionally biased region" description="Polar residues" evidence="3">
    <location>
        <begin position="1145"/>
        <end position="1157"/>
    </location>
</feature>
<feature type="compositionally biased region" description="Basic and acidic residues" evidence="3">
    <location>
        <begin position="1774"/>
        <end position="1784"/>
    </location>
</feature>
<evidence type="ECO:0000256" key="1">
    <source>
        <dbReference type="PROSITE-ProRule" id="PRU00239"/>
    </source>
</evidence>
<feature type="transmembrane region" description="Helical" evidence="4">
    <location>
        <begin position="2363"/>
        <end position="2388"/>
    </location>
</feature>
<feature type="region of interest" description="Disordered" evidence="3">
    <location>
        <begin position="1626"/>
        <end position="1698"/>
    </location>
</feature>
<gene>
    <name evidence="7" type="ORF">OTI717_LOCUS4069</name>
</gene>
<dbReference type="GO" id="GO:0004198">
    <property type="term" value="F:calcium-dependent cysteine-type endopeptidase activity"/>
    <property type="evidence" value="ECO:0007669"/>
    <property type="project" value="InterPro"/>
</dbReference>
<dbReference type="Pfam" id="PF22070">
    <property type="entry name" value="Androglobin_V"/>
    <property type="match status" value="1"/>
</dbReference>
<keyword evidence="2" id="KW-0175">Coiled coil</keyword>
<comment type="caution">
    <text evidence="1">Lacks conserved residue(s) required for the propagation of feature annotation.</text>
</comment>